<gene>
    <name evidence="1" type="ORF">SAMN02745170_02709</name>
</gene>
<dbReference type="Gene3D" id="3.30.70.1150">
    <property type="entry name" value="ACT-like. Chain A, domain 2"/>
    <property type="match status" value="1"/>
</dbReference>
<name>A0A1M6JWX7_9FIRM</name>
<dbReference type="InterPro" id="IPR045865">
    <property type="entry name" value="ACT-like_dom_sf"/>
</dbReference>
<dbReference type="Pfam" id="PF21699">
    <property type="entry name" value="TM1266-like"/>
    <property type="match status" value="1"/>
</dbReference>
<dbReference type="EMBL" id="FQZD01000024">
    <property type="protein sequence ID" value="SHJ51190.1"/>
    <property type="molecule type" value="Genomic_DNA"/>
</dbReference>
<dbReference type="OrthoDB" id="9796135at2"/>
<keyword evidence="2" id="KW-1185">Reference proteome</keyword>
<dbReference type="NCBIfam" id="TIGR03959">
    <property type="entry name" value="hyd_TM1266"/>
    <property type="match status" value="1"/>
</dbReference>
<organism evidence="1 2">
    <name type="scientific">Propionispora hippei DSM 15287</name>
    <dbReference type="NCBI Taxonomy" id="1123003"/>
    <lineage>
        <taxon>Bacteria</taxon>
        <taxon>Bacillati</taxon>
        <taxon>Bacillota</taxon>
        <taxon>Negativicutes</taxon>
        <taxon>Selenomonadales</taxon>
        <taxon>Sporomusaceae</taxon>
        <taxon>Propionispora</taxon>
    </lineage>
</organism>
<reference evidence="1 2" key="1">
    <citation type="submission" date="2016-11" db="EMBL/GenBank/DDBJ databases">
        <authorList>
            <person name="Varghese N."/>
            <person name="Submissions S."/>
        </authorList>
    </citation>
    <scope>NUCLEOTIDE SEQUENCE [LARGE SCALE GENOMIC DNA]</scope>
    <source>
        <strain evidence="1 2">DSM 15287</strain>
    </source>
</reference>
<dbReference type="AlphaFoldDB" id="A0A1M6JWX7"/>
<evidence type="ECO:0000313" key="1">
    <source>
        <dbReference type="EMBL" id="SHJ51190.1"/>
    </source>
</evidence>
<dbReference type="RefSeq" id="WP_149735395.1">
    <property type="nucleotide sequence ID" value="NZ_FQZD01000024.1"/>
</dbReference>
<accession>A0A1M6JWX7</accession>
<dbReference type="InterPro" id="IPR027271">
    <property type="entry name" value="Acetolactate_synth/TF_NikR_C"/>
</dbReference>
<dbReference type="SUPFAM" id="SSF55021">
    <property type="entry name" value="ACT-like"/>
    <property type="match status" value="1"/>
</dbReference>
<dbReference type="Proteomes" id="UP000322917">
    <property type="component" value="Unassembled WGS sequence"/>
</dbReference>
<evidence type="ECO:0000313" key="2">
    <source>
        <dbReference type="Proteomes" id="UP000322917"/>
    </source>
</evidence>
<dbReference type="InterPro" id="IPR023860">
    <property type="entry name" value="FeFe-hyd_TM1266"/>
</dbReference>
<protein>
    <submittedName>
        <fullName evidence="1">Putative iron-only hydrogenase system regulator</fullName>
    </submittedName>
</protein>
<sequence>MSKRIGVVGIIIEDPKNVAHRANAILSQYSHLITGRMGIPNHKENVGVIALIIEGNTDEVGALTGKLGNLPGVTVKSALTAKTIEKGEK</sequence>
<proteinExistence type="predicted"/>